<organism evidence="9 10">
    <name type="scientific">Moesziomyces aphidis</name>
    <name type="common">Pseudozyma aphidis</name>
    <dbReference type="NCBI Taxonomy" id="84754"/>
    <lineage>
        <taxon>Eukaryota</taxon>
        <taxon>Fungi</taxon>
        <taxon>Dikarya</taxon>
        <taxon>Basidiomycota</taxon>
        <taxon>Ustilaginomycotina</taxon>
        <taxon>Ustilaginomycetes</taxon>
        <taxon>Ustilaginales</taxon>
        <taxon>Ustilaginaceae</taxon>
        <taxon>Moesziomyces</taxon>
    </lineage>
</organism>
<evidence type="ECO:0000313" key="9">
    <source>
        <dbReference type="EMBL" id="ETS60803.1"/>
    </source>
</evidence>
<dbReference type="GO" id="GO:0006506">
    <property type="term" value="P:GPI anchor biosynthetic process"/>
    <property type="evidence" value="ECO:0007669"/>
    <property type="project" value="UniProtKB-UniPathway"/>
</dbReference>
<feature type="transmembrane region" description="Helical" evidence="8">
    <location>
        <begin position="190"/>
        <end position="207"/>
    </location>
</feature>
<keyword evidence="4 8" id="KW-0812">Transmembrane</keyword>
<dbReference type="AlphaFoldDB" id="W3VGN4"/>
<comment type="caution">
    <text evidence="9">The sequence shown here is derived from an EMBL/GenBank/DDBJ whole genome shotgun (WGS) entry which is preliminary data.</text>
</comment>
<evidence type="ECO:0000256" key="4">
    <source>
        <dbReference type="ARBA" id="ARBA00022692"/>
    </source>
</evidence>
<reference evidence="9 10" key="1">
    <citation type="journal article" date="2014" name="Genome Announc.">
        <title>Genome sequence of the basidiomycetous fungus Pseudozyma aphidis DSM70725, an efficient producer of biosurfactant mannosylerythritol lipids.</title>
        <authorList>
            <person name="Lorenz S."/>
            <person name="Guenther M."/>
            <person name="Grumaz C."/>
            <person name="Rupp S."/>
            <person name="Zibek S."/>
            <person name="Sohn K."/>
        </authorList>
    </citation>
    <scope>NUCLEOTIDE SEQUENCE [LARGE SCALE GENOMIC DNA]</scope>
    <source>
        <strain evidence="10">ATCC 32657 / CBS 517.83 / DSM 70725 / JCM 10318 / NBRC 10182 / NRRL Y-7954 / St-0401</strain>
    </source>
</reference>
<evidence type="ECO:0008006" key="11">
    <source>
        <dbReference type="Google" id="ProtNLM"/>
    </source>
</evidence>
<evidence type="ECO:0000256" key="2">
    <source>
        <dbReference type="ARBA" id="ARBA00004687"/>
    </source>
</evidence>
<evidence type="ECO:0000256" key="5">
    <source>
        <dbReference type="ARBA" id="ARBA00022824"/>
    </source>
</evidence>
<evidence type="ECO:0000256" key="1">
    <source>
        <dbReference type="ARBA" id="ARBA00004477"/>
    </source>
</evidence>
<feature type="transmembrane region" description="Helical" evidence="8">
    <location>
        <begin position="156"/>
        <end position="178"/>
    </location>
</feature>
<keyword evidence="3" id="KW-0337">GPI-anchor biosynthesis</keyword>
<evidence type="ECO:0000256" key="7">
    <source>
        <dbReference type="ARBA" id="ARBA00023136"/>
    </source>
</evidence>
<feature type="transmembrane region" description="Helical" evidence="8">
    <location>
        <begin position="262"/>
        <end position="285"/>
    </location>
</feature>
<dbReference type="Pfam" id="PF06699">
    <property type="entry name" value="PIG-F"/>
    <property type="match status" value="1"/>
</dbReference>
<proteinExistence type="predicted"/>
<gene>
    <name evidence="9" type="ORF">PaG_04715</name>
</gene>
<comment type="subcellular location">
    <subcellularLocation>
        <location evidence="1">Endoplasmic reticulum membrane</location>
        <topology evidence="1">Multi-pass membrane protein</topology>
    </subcellularLocation>
</comment>
<dbReference type="UniPathway" id="UPA00196"/>
<keyword evidence="10" id="KW-1185">Reference proteome</keyword>
<dbReference type="GO" id="GO:0005789">
    <property type="term" value="C:endoplasmic reticulum membrane"/>
    <property type="evidence" value="ECO:0007669"/>
    <property type="project" value="UniProtKB-SubCell"/>
</dbReference>
<evidence type="ECO:0000313" key="10">
    <source>
        <dbReference type="Proteomes" id="UP000019462"/>
    </source>
</evidence>
<dbReference type="OrthoDB" id="2553347at2759"/>
<protein>
    <recommendedName>
        <fullName evidence="11">Glycosylphosphatidylinositol anchor biosynthesis protein 11</fullName>
    </recommendedName>
</protein>
<dbReference type="InterPro" id="IPR009580">
    <property type="entry name" value="GPI_biosynthesis_protein_Pig-F"/>
</dbReference>
<name>W3VGN4_MOEAP</name>
<evidence type="ECO:0000256" key="3">
    <source>
        <dbReference type="ARBA" id="ARBA00022502"/>
    </source>
</evidence>
<dbReference type="Proteomes" id="UP000019462">
    <property type="component" value="Unassembled WGS sequence"/>
</dbReference>
<evidence type="ECO:0000256" key="6">
    <source>
        <dbReference type="ARBA" id="ARBA00022989"/>
    </source>
</evidence>
<dbReference type="HOGENOM" id="CLU_973595_0_0_1"/>
<keyword evidence="7 8" id="KW-0472">Membrane</keyword>
<feature type="transmembrane region" description="Helical" evidence="8">
    <location>
        <begin position="41"/>
        <end position="61"/>
    </location>
</feature>
<feature type="transmembrane region" description="Helical" evidence="8">
    <location>
        <begin position="227"/>
        <end position="250"/>
    </location>
</feature>
<sequence length="286" mass="30795">MGPKPRQTIPRPVAASSSAAVPAVGVGGGTVRVRRWVYKRASLVLLLLLQGGCLVLGFVLLTEPCLNAQYKNSLWDKRNYLSLLARDDVGKERFLAAGVKSLFGTLVIQAWFTARLNAYTQGATHHHQQLVEGLKGDKEKVRVEFQVPSFIRQLEAVSASLLLSLPLTALAIYALLLVGGASLTSHWKESATLATHLALLLLPPIHIAAPNPGFVQKLLAANPSPSFLWPLFYPPLFSIATTLLATATLALDSDSPWQTYPFPLIVAGIAGIAVGNVYTIALILFT</sequence>
<comment type="pathway">
    <text evidence="2">Glycolipid biosynthesis; glycosylphosphatidylinositol-anchor biosynthesis.</text>
</comment>
<keyword evidence="6 8" id="KW-1133">Transmembrane helix</keyword>
<evidence type="ECO:0000256" key="8">
    <source>
        <dbReference type="SAM" id="Phobius"/>
    </source>
</evidence>
<accession>W3VGN4</accession>
<dbReference type="EMBL" id="AWNI01000022">
    <property type="protein sequence ID" value="ETS60803.1"/>
    <property type="molecule type" value="Genomic_DNA"/>
</dbReference>
<keyword evidence="5" id="KW-0256">Endoplasmic reticulum</keyword>